<dbReference type="AlphaFoldDB" id="A0A0W0TZI9"/>
<evidence type="ECO:0000256" key="2">
    <source>
        <dbReference type="ARBA" id="ARBA00003949"/>
    </source>
</evidence>
<dbReference type="FunFam" id="3.40.140.10:FF:000008">
    <property type="entry name" value="Cytidine deaminase"/>
    <property type="match status" value="1"/>
</dbReference>
<feature type="binding site" evidence="14">
    <location>
        <position position="89"/>
    </location>
    <ligand>
        <name>Zn(2+)</name>
        <dbReference type="ChEBI" id="CHEBI:29105"/>
        <note>catalytic</note>
    </ligand>
</feature>
<comment type="function">
    <text evidence="2 15">This enzyme scavenges exogenous and endogenous cytidine and 2'-deoxycytidine for UMP synthesis.</text>
</comment>
<feature type="active site" description="Proton donor" evidence="12">
    <location>
        <position position="58"/>
    </location>
</feature>
<dbReference type="InterPro" id="IPR016192">
    <property type="entry name" value="APOBEC/CMP_deaminase_Zn-bd"/>
</dbReference>
<accession>A0A0W0TZI9</accession>
<gene>
    <name evidence="16" type="primary">cdd</name>
    <name evidence="16" type="ORF">Lgee_0961</name>
</gene>
<dbReference type="OrthoDB" id="9795347at2"/>
<dbReference type="NCBIfam" id="TIGR01354">
    <property type="entry name" value="cyt_deam_tetra"/>
    <property type="match status" value="1"/>
</dbReference>
<dbReference type="NCBIfam" id="NF004064">
    <property type="entry name" value="PRK05578.1"/>
    <property type="match status" value="1"/>
</dbReference>
<dbReference type="Pfam" id="PF00383">
    <property type="entry name" value="dCMP_cyt_deam_1"/>
    <property type="match status" value="1"/>
</dbReference>
<evidence type="ECO:0000256" key="14">
    <source>
        <dbReference type="PIRSR" id="PIRSR606262-3"/>
    </source>
</evidence>
<evidence type="ECO:0000313" key="17">
    <source>
        <dbReference type="Proteomes" id="UP000054785"/>
    </source>
</evidence>
<dbReference type="Proteomes" id="UP000054785">
    <property type="component" value="Unassembled WGS sequence"/>
</dbReference>
<dbReference type="RefSeq" id="WP_028386351.1">
    <property type="nucleotide sequence ID" value="NZ_CAAAHN010000014.1"/>
</dbReference>
<feature type="binding site" evidence="13">
    <location>
        <begin position="45"/>
        <end position="51"/>
    </location>
    <ligand>
        <name>substrate</name>
    </ligand>
</feature>
<feature type="binding site" evidence="14">
    <location>
        <position position="92"/>
    </location>
    <ligand>
        <name>Zn(2+)</name>
        <dbReference type="ChEBI" id="CHEBI:29105"/>
        <note>catalytic</note>
    </ligand>
</feature>
<evidence type="ECO:0000256" key="5">
    <source>
        <dbReference type="ARBA" id="ARBA00018266"/>
    </source>
</evidence>
<protein>
    <recommendedName>
        <fullName evidence="5 15">Cytidine deaminase</fullName>
        <ecNumber evidence="4 15">3.5.4.5</ecNumber>
    </recommendedName>
    <alternativeName>
        <fullName evidence="9 15">Cytidine aminohydrolase</fullName>
    </alternativeName>
</protein>
<dbReference type="GO" id="GO:0055086">
    <property type="term" value="P:nucleobase-containing small molecule metabolic process"/>
    <property type="evidence" value="ECO:0007669"/>
    <property type="project" value="UniProtKB-ARBA"/>
</dbReference>
<evidence type="ECO:0000256" key="8">
    <source>
        <dbReference type="ARBA" id="ARBA00022833"/>
    </source>
</evidence>
<dbReference type="PANTHER" id="PTHR11644:SF2">
    <property type="entry name" value="CYTIDINE DEAMINASE"/>
    <property type="match status" value="1"/>
</dbReference>
<dbReference type="GO" id="GO:0042802">
    <property type="term" value="F:identical protein binding"/>
    <property type="evidence" value="ECO:0007669"/>
    <property type="project" value="UniProtKB-ARBA"/>
</dbReference>
<dbReference type="PROSITE" id="PS00903">
    <property type="entry name" value="CYT_DCMP_DEAMINASES_1"/>
    <property type="match status" value="1"/>
</dbReference>
<evidence type="ECO:0000256" key="6">
    <source>
        <dbReference type="ARBA" id="ARBA00022723"/>
    </source>
</evidence>
<comment type="caution">
    <text evidence="16">The sequence shown here is derived from an EMBL/GenBank/DDBJ whole genome shotgun (WGS) entry which is preliminary data.</text>
</comment>
<comment type="similarity">
    <text evidence="3 15">Belongs to the cytidine and deoxycytidylate deaminase family.</text>
</comment>
<proteinExistence type="inferred from homology"/>
<dbReference type="GO" id="GO:0008270">
    <property type="term" value="F:zinc ion binding"/>
    <property type="evidence" value="ECO:0007669"/>
    <property type="project" value="UniProtKB-UniRule"/>
</dbReference>
<dbReference type="PROSITE" id="PS51747">
    <property type="entry name" value="CYT_DCMP_DEAMINASES_2"/>
    <property type="match status" value="1"/>
</dbReference>
<dbReference type="PATRIC" id="fig|45065.4.peg.1033"/>
<evidence type="ECO:0000256" key="13">
    <source>
        <dbReference type="PIRSR" id="PIRSR606262-2"/>
    </source>
</evidence>
<dbReference type="GO" id="GO:0005829">
    <property type="term" value="C:cytosol"/>
    <property type="evidence" value="ECO:0007669"/>
    <property type="project" value="TreeGrafter"/>
</dbReference>
<evidence type="ECO:0000256" key="11">
    <source>
        <dbReference type="ARBA" id="ARBA00049558"/>
    </source>
</evidence>
<dbReference type="CDD" id="cd01283">
    <property type="entry name" value="cytidine_deaminase"/>
    <property type="match status" value="1"/>
</dbReference>
<sequence>MRNESVSTMITEARRLLSHAYAPYSGYHVGACIRTASGKLFSGVNVENAAYPLGVCAETSAISQMIAAGEQNIAEVVVLAGDDALCSPCGGCRQRLHEFSTPETLVHLCNRHGVIKSMTMNELLPLAFDFSITRGT</sequence>
<evidence type="ECO:0000313" key="16">
    <source>
        <dbReference type="EMBL" id="KTD00697.1"/>
    </source>
</evidence>
<evidence type="ECO:0000256" key="10">
    <source>
        <dbReference type="ARBA" id="ARBA00049252"/>
    </source>
</evidence>
<dbReference type="InterPro" id="IPR016193">
    <property type="entry name" value="Cytidine_deaminase-like"/>
</dbReference>
<evidence type="ECO:0000256" key="7">
    <source>
        <dbReference type="ARBA" id="ARBA00022801"/>
    </source>
</evidence>
<comment type="catalytic activity">
    <reaction evidence="11 15">
        <text>cytidine + H2O + H(+) = uridine + NH4(+)</text>
        <dbReference type="Rhea" id="RHEA:16069"/>
        <dbReference type="ChEBI" id="CHEBI:15377"/>
        <dbReference type="ChEBI" id="CHEBI:15378"/>
        <dbReference type="ChEBI" id="CHEBI:16704"/>
        <dbReference type="ChEBI" id="CHEBI:17562"/>
        <dbReference type="ChEBI" id="CHEBI:28938"/>
        <dbReference type="EC" id="3.5.4.5"/>
    </reaction>
</comment>
<dbReference type="SUPFAM" id="SSF53927">
    <property type="entry name" value="Cytidine deaminase-like"/>
    <property type="match status" value="1"/>
</dbReference>
<dbReference type="InterPro" id="IPR050202">
    <property type="entry name" value="Cyt/Deoxycyt_deaminase"/>
</dbReference>
<dbReference type="Gene3D" id="3.40.140.10">
    <property type="entry name" value="Cytidine Deaminase, domain 2"/>
    <property type="match status" value="1"/>
</dbReference>
<evidence type="ECO:0000256" key="12">
    <source>
        <dbReference type="PIRSR" id="PIRSR606262-1"/>
    </source>
</evidence>
<name>A0A0W0TZI9_9GAMM</name>
<comment type="cofactor">
    <cofactor evidence="1 14 15">
        <name>Zn(2+)</name>
        <dbReference type="ChEBI" id="CHEBI:29105"/>
    </cofactor>
</comment>
<keyword evidence="8 14" id="KW-0862">Zinc</keyword>
<dbReference type="EMBL" id="LNYC01000032">
    <property type="protein sequence ID" value="KTD00697.1"/>
    <property type="molecule type" value="Genomic_DNA"/>
</dbReference>
<dbReference type="STRING" id="45065.Lgee_0961"/>
<dbReference type="InterPro" id="IPR006262">
    <property type="entry name" value="Cyt_deam_tetra"/>
</dbReference>
<dbReference type="EC" id="3.5.4.5" evidence="4 15"/>
<organism evidence="16 17">
    <name type="scientific">Legionella geestiana</name>
    <dbReference type="NCBI Taxonomy" id="45065"/>
    <lineage>
        <taxon>Bacteria</taxon>
        <taxon>Pseudomonadati</taxon>
        <taxon>Pseudomonadota</taxon>
        <taxon>Gammaproteobacteria</taxon>
        <taxon>Legionellales</taxon>
        <taxon>Legionellaceae</taxon>
        <taxon>Legionella</taxon>
    </lineage>
</organism>
<feature type="binding site" evidence="14">
    <location>
        <position position="56"/>
    </location>
    <ligand>
        <name>Zn(2+)</name>
        <dbReference type="ChEBI" id="CHEBI:29105"/>
        <note>catalytic</note>
    </ligand>
</feature>
<dbReference type="GO" id="GO:0072527">
    <property type="term" value="P:pyrimidine-containing compound metabolic process"/>
    <property type="evidence" value="ECO:0007669"/>
    <property type="project" value="UniProtKB-ARBA"/>
</dbReference>
<dbReference type="PANTHER" id="PTHR11644">
    <property type="entry name" value="CYTIDINE DEAMINASE"/>
    <property type="match status" value="1"/>
</dbReference>
<reference evidence="16 17" key="1">
    <citation type="submission" date="2015-11" db="EMBL/GenBank/DDBJ databases">
        <title>Genomic analysis of 38 Legionella species identifies large and diverse effector repertoires.</title>
        <authorList>
            <person name="Burstein D."/>
            <person name="Amaro F."/>
            <person name="Zusman T."/>
            <person name="Lifshitz Z."/>
            <person name="Cohen O."/>
            <person name="Gilbert J.A."/>
            <person name="Pupko T."/>
            <person name="Shuman H.A."/>
            <person name="Segal G."/>
        </authorList>
    </citation>
    <scope>NUCLEOTIDE SEQUENCE [LARGE SCALE GENOMIC DNA]</scope>
    <source>
        <strain evidence="16 17">ATCC 49504</strain>
    </source>
</reference>
<evidence type="ECO:0000256" key="4">
    <source>
        <dbReference type="ARBA" id="ARBA00012783"/>
    </source>
</evidence>
<evidence type="ECO:0000256" key="3">
    <source>
        <dbReference type="ARBA" id="ARBA00006576"/>
    </source>
</evidence>
<keyword evidence="6 14" id="KW-0479">Metal-binding</keyword>
<comment type="catalytic activity">
    <reaction evidence="10 15">
        <text>2'-deoxycytidine + H2O + H(+) = 2'-deoxyuridine + NH4(+)</text>
        <dbReference type="Rhea" id="RHEA:13433"/>
        <dbReference type="ChEBI" id="CHEBI:15377"/>
        <dbReference type="ChEBI" id="CHEBI:15378"/>
        <dbReference type="ChEBI" id="CHEBI:15698"/>
        <dbReference type="ChEBI" id="CHEBI:16450"/>
        <dbReference type="ChEBI" id="CHEBI:28938"/>
        <dbReference type="EC" id="3.5.4.5"/>
    </reaction>
</comment>
<dbReference type="GO" id="GO:0004126">
    <property type="term" value="F:cytidine deaminase activity"/>
    <property type="evidence" value="ECO:0007669"/>
    <property type="project" value="UniProtKB-UniRule"/>
</dbReference>
<evidence type="ECO:0000256" key="1">
    <source>
        <dbReference type="ARBA" id="ARBA00001947"/>
    </source>
</evidence>
<keyword evidence="17" id="KW-1185">Reference proteome</keyword>
<evidence type="ECO:0000256" key="15">
    <source>
        <dbReference type="RuleBase" id="RU364006"/>
    </source>
</evidence>
<evidence type="ECO:0000256" key="9">
    <source>
        <dbReference type="ARBA" id="ARBA00032005"/>
    </source>
</evidence>
<keyword evidence="7 15" id="KW-0378">Hydrolase</keyword>
<dbReference type="InterPro" id="IPR002125">
    <property type="entry name" value="CMP_dCMP_dom"/>
</dbReference>